<sequence length="77" mass="8590">MNKTYLTVNHTQAQLKKLTVALILPTGARVPLHQTASYGQIGTIYIVRPKTLSNLSDTYAVHPVIEREIDSFNPVIE</sequence>
<keyword evidence="2" id="KW-1185">Reference proteome</keyword>
<dbReference type="EMBL" id="KI658623">
    <property type="protein sequence ID" value="ETN81883.1"/>
    <property type="molecule type" value="Genomic_DNA"/>
</dbReference>
<dbReference type="KEGG" id="nai:NECAME_00233"/>
<protein>
    <submittedName>
        <fullName evidence="1">Uncharacterized protein</fullName>
    </submittedName>
</protein>
<reference evidence="2" key="1">
    <citation type="journal article" date="2014" name="Nat. Genet.">
        <title>Genome of the human hookworm Necator americanus.</title>
        <authorList>
            <person name="Tang Y.T."/>
            <person name="Gao X."/>
            <person name="Rosa B.A."/>
            <person name="Abubucker S."/>
            <person name="Hallsworth-Pepin K."/>
            <person name="Martin J."/>
            <person name="Tyagi R."/>
            <person name="Heizer E."/>
            <person name="Zhang X."/>
            <person name="Bhonagiri-Palsikar V."/>
            <person name="Minx P."/>
            <person name="Warren W.C."/>
            <person name="Wang Q."/>
            <person name="Zhan B."/>
            <person name="Hotez P.J."/>
            <person name="Sternberg P.W."/>
            <person name="Dougall A."/>
            <person name="Gaze S.T."/>
            <person name="Mulvenna J."/>
            <person name="Sotillo J."/>
            <person name="Ranganathan S."/>
            <person name="Rabelo E.M."/>
            <person name="Wilson R.K."/>
            <person name="Felgner P.L."/>
            <person name="Bethony J."/>
            <person name="Hawdon J.M."/>
            <person name="Gasser R.B."/>
            <person name="Loukas A."/>
            <person name="Mitreva M."/>
        </authorList>
    </citation>
    <scope>NUCLEOTIDE SEQUENCE [LARGE SCALE GENOMIC DNA]</scope>
</reference>
<name>W2TJB4_NECAM</name>
<evidence type="ECO:0000313" key="1">
    <source>
        <dbReference type="EMBL" id="ETN81883.1"/>
    </source>
</evidence>
<dbReference type="AlphaFoldDB" id="W2TJB4"/>
<proteinExistence type="predicted"/>
<evidence type="ECO:0000313" key="2">
    <source>
        <dbReference type="Proteomes" id="UP000053676"/>
    </source>
</evidence>
<dbReference type="Proteomes" id="UP000053676">
    <property type="component" value="Unassembled WGS sequence"/>
</dbReference>
<gene>
    <name evidence="1" type="ORF">NECAME_00233</name>
</gene>
<accession>W2TJB4</accession>
<organism evidence="1 2">
    <name type="scientific">Necator americanus</name>
    <name type="common">Human hookworm</name>
    <dbReference type="NCBI Taxonomy" id="51031"/>
    <lineage>
        <taxon>Eukaryota</taxon>
        <taxon>Metazoa</taxon>
        <taxon>Ecdysozoa</taxon>
        <taxon>Nematoda</taxon>
        <taxon>Chromadorea</taxon>
        <taxon>Rhabditida</taxon>
        <taxon>Rhabditina</taxon>
        <taxon>Rhabditomorpha</taxon>
        <taxon>Strongyloidea</taxon>
        <taxon>Ancylostomatidae</taxon>
        <taxon>Bunostominae</taxon>
        <taxon>Necator</taxon>
    </lineage>
</organism>